<dbReference type="PANTHER" id="PTHR47984">
    <property type="entry name" value="OS01G0323000 PROTEIN"/>
    <property type="match status" value="1"/>
</dbReference>
<evidence type="ECO:0000256" key="1">
    <source>
        <dbReference type="ARBA" id="ARBA00004167"/>
    </source>
</evidence>
<dbReference type="FunFam" id="3.30.200.20:FF:000178">
    <property type="entry name" value="serine/threonine-protein kinase PBS1-like"/>
    <property type="match status" value="1"/>
</dbReference>
<dbReference type="PANTHER" id="PTHR47984:SF22">
    <property type="entry name" value="OS03G0125600 PROTEIN"/>
    <property type="match status" value="1"/>
</dbReference>
<dbReference type="InterPro" id="IPR011009">
    <property type="entry name" value="Kinase-like_dom_sf"/>
</dbReference>
<dbReference type="PROSITE" id="PS50011">
    <property type="entry name" value="PROTEIN_KINASE_DOM"/>
    <property type="match status" value="1"/>
</dbReference>
<feature type="binding site" evidence="11">
    <location>
        <position position="199"/>
    </location>
    <ligand>
        <name>ATP</name>
        <dbReference type="ChEBI" id="CHEBI:30616"/>
    </ligand>
</feature>
<evidence type="ECO:0000256" key="10">
    <source>
        <dbReference type="ARBA" id="ARBA00023136"/>
    </source>
</evidence>
<dbReference type="Proteomes" id="UP000298416">
    <property type="component" value="Unassembled WGS sequence"/>
</dbReference>
<proteinExistence type="predicted"/>
<dbReference type="InterPro" id="IPR052232">
    <property type="entry name" value="RLK_Ser/Thr-Kinase"/>
</dbReference>
<evidence type="ECO:0000256" key="7">
    <source>
        <dbReference type="ARBA" id="ARBA00022777"/>
    </source>
</evidence>
<accession>A0A8X8YSC0</accession>
<dbReference type="EMBL" id="PNBA02000001">
    <property type="protein sequence ID" value="KAG6437721.1"/>
    <property type="molecule type" value="Genomic_DNA"/>
</dbReference>
<evidence type="ECO:0000256" key="11">
    <source>
        <dbReference type="PROSITE-ProRule" id="PRU10141"/>
    </source>
</evidence>
<evidence type="ECO:0000313" key="15">
    <source>
        <dbReference type="EMBL" id="KAG6437721.1"/>
    </source>
</evidence>
<evidence type="ECO:0000256" key="13">
    <source>
        <dbReference type="SAM" id="Phobius"/>
    </source>
</evidence>
<dbReference type="InterPro" id="IPR001245">
    <property type="entry name" value="Ser-Thr/Tyr_kinase_cat_dom"/>
</dbReference>
<dbReference type="PROSITE" id="PS00107">
    <property type="entry name" value="PROTEIN_KINASE_ATP"/>
    <property type="match status" value="1"/>
</dbReference>
<dbReference type="GO" id="GO:0016020">
    <property type="term" value="C:membrane"/>
    <property type="evidence" value="ECO:0007669"/>
    <property type="project" value="UniProtKB-SubCell"/>
</dbReference>
<comment type="subcellular location">
    <subcellularLocation>
        <location evidence="1">Membrane</location>
        <topology evidence="1">Single-pass membrane protein</topology>
    </subcellularLocation>
</comment>
<dbReference type="InterPro" id="IPR017441">
    <property type="entry name" value="Protein_kinase_ATP_BS"/>
</dbReference>
<comment type="caution">
    <text evidence="15">The sequence shown here is derived from an EMBL/GenBank/DDBJ whole genome shotgun (WGS) entry which is preliminary data.</text>
</comment>
<feature type="domain" description="Protein kinase" evidence="14">
    <location>
        <begin position="171"/>
        <end position="412"/>
    </location>
</feature>
<dbReference type="SUPFAM" id="SSF56112">
    <property type="entry name" value="Protein kinase-like (PK-like)"/>
    <property type="match status" value="1"/>
</dbReference>
<keyword evidence="10 13" id="KW-0472">Membrane</keyword>
<evidence type="ECO:0000256" key="3">
    <source>
        <dbReference type="ARBA" id="ARBA00022553"/>
    </source>
</evidence>
<protein>
    <recommendedName>
        <fullName evidence="2">non-specific serine/threonine protein kinase</fullName>
        <ecNumber evidence="2">2.7.11.1</ecNumber>
    </recommendedName>
</protein>
<evidence type="ECO:0000256" key="6">
    <source>
        <dbReference type="ARBA" id="ARBA00022741"/>
    </source>
</evidence>
<evidence type="ECO:0000256" key="9">
    <source>
        <dbReference type="ARBA" id="ARBA00022989"/>
    </source>
</evidence>
<feature type="transmembrane region" description="Helical" evidence="13">
    <location>
        <begin position="20"/>
        <end position="50"/>
    </location>
</feature>
<sequence length="491" mass="54273">MSFLHTLLGNMKLSNRTSIFGLQLWVVIGIVIGAVILLILFLLSLCVPAFRRRRRSHRRRSRSSGTKGKLRRSVRDPRPAVSKEIQAINRDSAANQRSIAPQVVSEIQIDTGKVEHRVVFSDKAGSSSEIRATSGAEMGSYRGIGSLPEVSHLGWGRSYTLRELEAACNGFSDENVIGEGGYGIVYYGELTDNTRIAVKNLLNNRGQAENEFKAEVGAIGRASHKNLVRLLGYCVEEASRMVVYEYVENGYLDHWLHGDVGEVSPLTWEIRVNIIIGTAKGLAYLHDGLEPKGADFLHCFASYVAPEYVCTGLLNEKSDVYSFGVLIMEIITGRSPADYLIPQGEANLVDWLKMMVGNMKSEEVADPKLPERPASMELKRLLLVALRCVDPDDQKRPKMGYVVHMLESEDFLSLEVQPEVSLFLQSAKFAGTLPVPWVKIVIEMALYSLPLYGRLGEGTNGGLLPKAFKSHLKPSPSRAVITHGSHPNAQP</sequence>
<evidence type="ECO:0000256" key="2">
    <source>
        <dbReference type="ARBA" id="ARBA00012513"/>
    </source>
</evidence>
<dbReference type="EC" id="2.7.11.1" evidence="2"/>
<evidence type="ECO:0000313" key="16">
    <source>
        <dbReference type="Proteomes" id="UP000298416"/>
    </source>
</evidence>
<dbReference type="Pfam" id="PF07714">
    <property type="entry name" value="PK_Tyr_Ser-Thr"/>
    <property type="match status" value="2"/>
</dbReference>
<reference evidence="15" key="2">
    <citation type="submission" date="2020-08" db="EMBL/GenBank/DDBJ databases">
        <title>Plant Genome Project.</title>
        <authorList>
            <person name="Zhang R.-G."/>
        </authorList>
    </citation>
    <scope>NUCLEOTIDE SEQUENCE</scope>
    <source>
        <strain evidence="15">Huo1</strain>
        <tissue evidence="15">Leaf</tissue>
    </source>
</reference>
<gene>
    <name evidence="15" type="ORF">SASPL_102647</name>
</gene>
<name>A0A8X8YSC0_SALSN</name>
<keyword evidence="6 11" id="KW-0547">Nucleotide-binding</keyword>
<keyword evidence="5 13" id="KW-0812">Transmembrane</keyword>
<dbReference type="GO" id="GO:0004674">
    <property type="term" value="F:protein serine/threonine kinase activity"/>
    <property type="evidence" value="ECO:0007669"/>
    <property type="project" value="UniProtKB-EC"/>
</dbReference>
<reference evidence="15" key="1">
    <citation type="submission" date="2018-01" db="EMBL/GenBank/DDBJ databases">
        <authorList>
            <person name="Mao J.F."/>
        </authorList>
    </citation>
    <scope>NUCLEOTIDE SEQUENCE</scope>
    <source>
        <strain evidence="15">Huo1</strain>
        <tissue evidence="15">Leaf</tissue>
    </source>
</reference>
<dbReference type="InterPro" id="IPR000719">
    <property type="entry name" value="Prot_kinase_dom"/>
</dbReference>
<feature type="compositionally biased region" description="Basic residues" evidence="12">
    <location>
        <begin position="55"/>
        <end position="72"/>
    </location>
</feature>
<keyword evidence="8 11" id="KW-0067">ATP-binding</keyword>
<keyword evidence="3" id="KW-0597">Phosphoprotein</keyword>
<keyword evidence="4" id="KW-0808">Transferase</keyword>
<keyword evidence="7" id="KW-0418">Kinase</keyword>
<keyword evidence="16" id="KW-1185">Reference proteome</keyword>
<evidence type="ECO:0000256" key="5">
    <source>
        <dbReference type="ARBA" id="ARBA00022692"/>
    </source>
</evidence>
<dbReference type="GO" id="GO:0005524">
    <property type="term" value="F:ATP binding"/>
    <property type="evidence" value="ECO:0007669"/>
    <property type="project" value="UniProtKB-UniRule"/>
</dbReference>
<evidence type="ECO:0000259" key="14">
    <source>
        <dbReference type="PROSITE" id="PS50011"/>
    </source>
</evidence>
<evidence type="ECO:0000256" key="8">
    <source>
        <dbReference type="ARBA" id="ARBA00022840"/>
    </source>
</evidence>
<organism evidence="15">
    <name type="scientific">Salvia splendens</name>
    <name type="common">Scarlet sage</name>
    <dbReference type="NCBI Taxonomy" id="180675"/>
    <lineage>
        <taxon>Eukaryota</taxon>
        <taxon>Viridiplantae</taxon>
        <taxon>Streptophyta</taxon>
        <taxon>Embryophyta</taxon>
        <taxon>Tracheophyta</taxon>
        <taxon>Spermatophyta</taxon>
        <taxon>Magnoliopsida</taxon>
        <taxon>eudicotyledons</taxon>
        <taxon>Gunneridae</taxon>
        <taxon>Pentapetalae</taxon>
        <taxon>asterids</taxon>
        <taxon>lamiids</taxon>
        <taxon>Lamiales</taxon>
        <taxon>Lamiaceae</taxon>
        <taxon>Nepetoideae</taxon>
        <taxon>Mentheae</taxon>
        <taxon>Salviinae</taxon>
        <taxon>Salvia</taxon>
        <taxon>Salvia subgen. Calosphace</taxon>
        <taxon>core Calosphace</taxon>
    </lineage>
</organism>
<feature type="region of interest" description="Disordered" evidence="12">
    <location>
        <begin position="55"/>
        <end position="81"/>
    </location>
</feature>
<dbReference type="AlphaFoldDB" id="A0A8X8YSC0"/>
<evidence type="ECO:0000256" key="4">
    <source>
        <dbReference type="ARBA" id="ARBA00022679"/>
    </source>
</evidence>
<dbReference type="Gene3D" id="1.10.510.10">
    <property type="entry name" value="Transferase(Phosphotransferase) domain 1"/>
    <property type="match status" value="2"/>
</dbReference>
<keyword evidence="9 13" id="KW-1133">Transmembrane helix</keyword>
<dbReference type="Gene3D" id="3.30.200.20">
    <property type="entry name" value="Phosphorylase Kinase, domain 1"/>
    <property type="match status" value="1"/>
</dbReference>
<evidence type="ECO:0000256" key="12">
    <source>
        <dbReference type="SAM" id="MobiDB-lite"/>
    </source>
</evidence>